<accession>A0A1Y2SBP3</accession>
<comment type="caution">
    <text evidence="1">The sequence shown here is derived from an EMBL/GenBank/DDBJ whole genome shotgun (WGS) entry which is preliminary data.</text>
</comment>
<name>A0A1Y2SBP3_9GAMM</name>
<sequence>MSRYDVSNSEVKFAQGSNEEVLANKLGISDLNEINDAELVLLEKLYQAIFEEQFPLKKITG</sequence>
<keyword evidence="2" id="KW-1185">Reference proteome</keyword>
<dbReference type="STRING" id="351656.Xvie_02707"/>
<evidence type="ECO:0000313" key="2">
    <source>
        <dbReference type="Proteomes" id="UP000194350"/>
    </source>
</evidence>
<reference evidence="1 2" key="1">
    <citation type="submission" date="2016-10" db="EMBL/GenBank/DDBJ databases">
        <title>Systematic genetic and metabolomic analysis of Xenorhabdus and Photorhabdus spp., highlights the requirements for a dual symbiotic and pathogenic life style.</title>
        <authorList>
            <person name="Tobias N.J."/>
            <person name="Wolff H."/>
            <person name="Djahanschiri B."/>
            <person name="Pidot S.J."/>
            <person name="Stinear T.P."/>
            <person name="Ebersberger I."/>
            <person name="Bode H.B."/>
        </authorList>
    </citation>
    <scope>NUCLEOTIDE SEQUENCE [LARGE SCALE GENOMIC DNA]</scope>
    <source>
        <strain evidence="1 2">DSM 22392</strain>
    </source>
</reference>
<keyword evidence="1" id="KW-0132">Cell division</keyword>
<dbReference type="AlphaFoldDB" id="A0A1Y2SBP3"/>
<keyword evidence="1" id="KW-0131">Cell cycle</keyword>
<evidence type="ECO:0000313" key="1">
    <source>
        <dbReference type="EMBL" id="OTA15625.1"/>
    </source>
</evidence>
<proteinExistence type="predicted"/>
<organism evidence="1 2">
    <name type="scientific">Xenorhabdus vietnamensis</name>
    <dbReference type="NCBI Taxonomy" id="351656"/>
    <lineage>
        <taxon>Bacteria</taxon>
        <taxon>Pseudomonadati</taxon>
        <taxon>Pseudomonadota</taxon>
        <taxon>Gammaproteobacteria</taxon>
        <taxon>Enterobacterales</taxon>
        <taxon>Morganellaceae</taxon>
        <taxon>Xenorhabdus</taxon>
    </lineage>
</organism>
<dbReference type="GO" id="GO:0051301">
    <property type="term" value="P:cell division"/>
    <property type="evidence" value="ECO:0007669"/>
    <property type="project" value="UniProtKB-KW"/>
</dbReference>
<dbReference type="Proteomes" id="UP000194350">
    <property type="component" value="Unassembled WGS sequence"/>
</dbReference>
<protein>
    <submittedName>
        <fullName evidence="1">Cell division protein Fic</fullName>
    </submittedName>
</protein>
<dbReference type="EMBL" id="MUBJ01000014">
    <property type="protein sequence ID" value="OTA15625.1"/>
    <property type="molecule type" value="Genomic_DNA"/>
</dbReference>
<gene>
    <name evidence="1" type="ORF">Xvie_02707</name>
</gene>